<evidence type="ECO:0000313" key="3">
    <source>
        <dbReference type="EMBL" id="KIH60732.1"/>
    </source>
</evidence>
<dbReference type="InterPro" id="IPR035940">
    <property type="entry name" value="CAP_sf"/>
</dbReference>
<evidence type="ECO:0000313" key="4">
    <source>
        <dbReference type="Proteomes" id="UP000054047"/>
    </source>
</evidence>
<dbReference type="Pfam" id="PF00188">
    <property type="entry name" value="CAP"/>
    <property type="match status" value="1"/>
</dbReference>
<name>A0A0C2DE55_9BILA</name>
<dbReference type="EMBL" id="KN730688">
    <property type="protein sequence ID" value="KIH60732.1"/>
    <property type="molecule type" value="Genomic_DNA"/>
</dbReference>
<proteinExistence type="predicted"/>
<reference evidence="3 4" key="1">
    <citation type="submission" date="2013-12" db="EMBL/GenBank/DDBJ databases">
        <title>Draft genome of the parsitic nematode Ancylostoma duodenale.</title>
        <authorList>
            <person name="Mitreva M."/>
        </authorList>
    </citation>
    <scope>NUCLEOTIDE SEQUENCE [LARGE SCALE GENOMIC DNA]</scope>
    <source>
        <strain evidence="3 4">Zhejiang</strain>
    </source>
</reference>
<feature type="region of interest" description="Disordered" evidence="1">
    <location>
        <begin position="1"/>
        <end position="28"/>
    </location>
</feature>
<gene>
    <name evidence="3" type="ORF">ANCDUO_09005</name>
</gene>
<protein>
    <submittedName>
        <fullName evidence="3">SCP-like protein</fullName>
    </submittedName>
</protein>
<organism evidence="3 4">
    <name type="scientific">Ancylostoma duodenale</name>
    <dbReference type="NCBI Taxonomy" id="51022"/>
    <lineage>
        <taxon>Eukaryota</taxon>
        <taxon>Metazoa</taxon>
        <taxon>Ecdysozoa</taxon>
        <taxon>Nematoda</taxon>
        <taxon>Chromadorea</taxon>
        <taxon>Rhabditida</taxon>
        <taxon>Rhabditina</taxon>
        <taxon>Rhabditomorpha</taxon>
        <taxon>Strongyloidea</taxon>
        <taxon>Ancylostomatidae</taxon>
        <taxon>Ancylostomatinae</taxon>
        <taxon>Ancylostoma</taxon>
    </lineage>
</organism>
<sequence>MVLKYHNTQRRRVANGREQGKSGNLPKGNKINELSWDCNLEAIAHDKLTKCTSINKLGAYGFNDGTKKEKRESHRLSKKAKCSLEQDTKTLMKTWWDEVRKTDWPANQEYSKKFRHFAPMVYDKSKGVGCTYTLCNDEVKMVCAYNEDIVGKNPAEKMYEKAAADTCGGCTKDTCFSGLCVEKYTPVEAPTACKDDGMTDELANTAEGLLANGWAKNKLSNTGYAPIAAKMLAVKYECKNYGKEAYEKIKDCTKNIQAPTAGKVMSSVEIGDLNLSNQEALEKAITDWWGQLETKGLPENLEYTADIESANKITEFVRDFAMEKKVSEYNVYFSTQFFPLLSYLGLNDPDAVLCEEFTSKC</sequence>
<dbReference type="CDD" id="cd05380">
    <property type="entry name" value="CAP_euk"/>
    <property type="match status" value="1"/>
</dbReference>
<keyword evidence="4" id="KW-1185">Reference proteome</keyword>
<dbReference type="InterPro" id="IPR014044">
    <property type="entry name" value="CAP_dom"/>
</dbReference>
<dbReference type="Gene3D" id="3.40.33.10">
    <property type="entry name" value="CAP"/>
    <property type="match status" value="2"/>
</dbReference>
<dbReference type="SUPFAM" id="SSF55797">
    <property type="entry name" value="PR-1-like"/>
    <property type="match status" value="1"/>
</dbReference>
<evidence type="ECO:0000256" key="1">
    <source>
        <dbReference type="SAM" id="MobiDB-lite"/>
    </source>
</evidence>
<dbReference type="SMART" id="SM00198">
    <property type="entry name" value="SCP"/>
    <property type="match status" value="1"/>
</dbReference>
<dbReference type="OrthoDB" id="5817383at2759"/>
<feature type="domain" description="SCP" evidence="2">
    <location>
        <begin position="1"/>
        <end position="151"/>
    </location>
</feature>
<dbReference type="AlphaFoldDB" id="A0A0C2DE55"/>
<accession>A0A0C2DE55</accession>
<dbReference type="Proteomes" id="UP000054047">
    <property type="component" value="Unassembled WGS sequence"/>
</dbReference>
<evidence type="ECO:0000259" key="2">
    <source>
        <dbReference type="SMART" id="SM00198"/>
    </source>
</evidence>